<keyword evidence="5 6" id="KW-0472">Membrane</keyword>
<evidence type="ECO:0000256" key="3">
    <source>
        <dbReference type="ARBA" id="ARBA00022692"/>
    </source>
</evidence>
<evidence type="ECO:0000256" key="6">
    <source>
        <dbReference type="SAM" id="Phobius"/>
    </source>
</evidence>
<keyword evidence="8" id="KW-1185">Reference proteome</keyword>
<dbReference type="EMBL" id="JACAZE010000005">
    <property type="protein sequence ID" value="KAF7317456.1"/>
    <property type="molecule type" value="Genomic_DNA"/>
</dbReference>
<protein>
    <submittedName>
        <fullName evidence="7">Uncharacterized protein</fullName>
    </submittedName>
</protein>
<keyword evidence="4 6" id="KW-1133">Transmembrane helix</keyword>
<comment type="caution">
    <text evidence="7">The sequence shown here is derived from an EMBL/GenBank/DDBJ whole genome shotgun (WGS) entry which is preliminary data.</text>
</comment>
<organism evidence="7 8">
    <name type="scientific">Mycena chlorophos</name>
    <name type="common">Agaric fungus</name>
    <name type="synonym">Agaricus chlorophos</name>
    <dbReference type="NCBI Taxonomy" id="658473"/>
    <lineage>
        <taxon>Eukaryota</taxon>
        <taxon>Fungi</taxon>
        <taxon>Dikarya</taxon>
        <taxon>Basidiomycota</taxon>
        <taxon>Agaricomycotina</taxon>
        <taxon>Agaricomycetes</taxon>
        <taxon>Agaricomycetidae</taxon>
        <taxon>Agaricales</taxon>
        <taxon>Marasmiineae</taxon>
        <taxon>Mycenaceae</taxon>
        <taxon>Mycena</taxon>
    </lineage>
</organism>
<evidence type="ECO:0000256" key="4">
    <source>
        <dbReference type="ARBA" id="ARBA00022989"/>
    </source>
</evidence>
<name>A0A8H6TIT2_MYCCL</name>
<gene>
    <name evidence="7" type="ORF">HMN09_00482800</name>
</gene>
<dbReference type="Gene3D" id="6.10.110.10">
    <property type="match status" value="1"/>
</dbReference>
<dbReference type="Proteomes" id="UP000613580">
    <property type="component" value="Unassembled WGS sequence"/>
</dbReference>
<dbReference type="Pfam" id="PF06140">
    <property type="entry name" value="Ifi-6-16"/>
    <property type="match status" value="1"/>
</dbReference>
<evidence type="ECO:0000313" key="8">
    <source>
        <dbReference type="Proteomes" id="UP000613580"/>
    </source>
</evidence>
<feature type="transmembrane region" description="Helical" evidence="6">
    <location>
        <begin position="159"/>
        <end position="180"/>
    </location>
</feature>
<comment type="subcellular location">
    <subcellularLocation>
        <location evidence="1">Membrane</location>
        <topology evidence="1">Multi-pass membrane protein</topology>
    </subcellularLocation>
</comment>
<evidence type="ECO:0000256" key="5">
    <source>
        <dbReference type="ARBA" id="ARBA00023136"/>
    </source>
</evidence>
<keyword evidence="3 6" id="KW-0812">Transmembrane</keyword>
<evidence type="ECO:0000256" key="2">
    <source>
        <dbReference type="ARBA" id="ARBA00007262"/>
    </source>
</evidence>
<sequence>MASAVALYHSFAFADPKDSSSSIALHVFAVVWGRLAHVGRAAGGWLGSVALRWLKGATQIARGWLEEQRPLVADAWERASQAGNDDPLPFVPSLLRICRAAGHLAASLALPSLKGAAQTAQEWWKEHWALVVEAVARPVNDRPLPIVLISGAIFLGPQILLIPLIALHLLFLCLLALIGFRRGIVAGSLAAWYQSVYYGGNTPAGSLFSIFQSMGMKYNALTLGFWGLAVIRSALDVVHLRKLYDDTFCLDFAKREGIRDRVVLAFARGIAQWRKLQAATDTGRDLQGLVLACATLAKERMVERTTVLMRRYQPPAKQTAPAHPHFPSRTLCCDETSDEDLMGFDGTRMYEGRIVDWENVVLAVTASRGMVAHWTPLA</sequence>
<accession>A0A8H6TIT2</accession>
<proteinExistence type="inferred from homology"/>
<dbReference type="OrthoDB" id="440424at2759"/>
<evidence type="ECO:0000313" key="7">
    <source>
        <dbReference type="EMBL" id="KAF7317456.1"/>
    </source>
</evidence>
<dbReference type="InterPro" id="IPR009311">
    <property type="entry name" value="IFI6/IFI27-like"/>
</dbReference>
<comment type="similarity">
    <text evidence="2">Belongs to the IFI6/IFI27 family.</text>
</comment>
<evidence type="ECO:0000256" key="1">
    <source>
        <dbReference type="ARBA" id="ARBA00004141"/>
    </source>
</evidence>
<dbReference type="InterPro" id="IPR038213">
    <property type="entry name" value="IFI6/IFI27-like_sf"/>
</dbReference>
<dbReference type="GO" id="GO:0016020">
    <property type="term" value="C:membrane"/>
    <property type="evidence" value="ECO:0007669"/>
    <property type="project" value="UniProtKB-SubCell"/>
</dbReference>
<dbReference type="AlphaFoldDB" id="A0A8H6TIT2"/>
<reference evidence="7" key="1">
    <citation type="submission" date="2020-05" db="EMBL/GenBank/DDBJ databases">
        <title>Mycena genomes resolve the evolution of fungal bioluminescence.</title>
        <authorList>
            <person name="Tsai I.J."/>
        </authorList>
    </citation>
    <scope>NUCLEOTIDE SEQUENCE</scope>
    <source>
        <strain evidence="7">110903Hualien_Pintung</strain>
    </source>
</reference>